<evidence type="ECO:0000313" key="2">
    <source>
        <dbReference type="EMBL" id="GGX39009.1"/>
    </source>
</evidence>
<protein>
    <submittedName>
        <fullName evidence="2">Uncharacterized protein</fullName>
    </submittedName>
</protein>
<proteinExistence type="predicted"/>
<dbReference type="Proteomes" id="UP000626148">
    <property type="component" value="Unassembled WGS sequence"/>
</dbReference>
<accession>A0A918N6A6</accession>
<reference evidence="2" key="2">
    <citation type="submission" date="2020-09" db="EMBL/GenBank/DDBJ databases">
        <authorList>
            <person name="Sun Q."/>
            <person name="Kim S."/>
        </authorList>
    </citation>
    <scope>NUCLEOTIDE SEQUENCE</scope>
    <source>
        <strain evidence="2">KCTC 22169</strain>
    </source>
</reference>
<dbReference type="AlphaFoldDB" id="A0A918N6A6"/>
<evidence type="ECO:0000313" key="3">
    <source>
        <dbReference type="Proteomes" id="UP000626148"/>
    </source>
</evidence>
<name>A0A918N6A6_9GAMM</name>
<organism evidence="2 3">
    <name type="scientific">Saccharospirillum salsuginis</name>
    <dbReference type="NCBI Taxonomy" id="418750"/>
    <lineage>
        <taxon>Bacteria</taxon>
        <taxon>Pseudomonadati</taxon>
        <taxon>Pseudomonadota</taxon>
        <taxon>Gammaproteobacteria</taxon>
        <taxon>Oceanospirillales</taxon>
        <taxon>Saccharospirillaceae</taxon>
        <taxon>Saccharospirillum</taxon>
    </lineage>
</organism>
<feature type="region of interest" description="Disordered" evidence="1">
    <location>
        <begin position="133"/>
        <end position="165"/>
    </location>
</feature>
<gene>
    <name evidence="2" type="ORF">GCM10007392_01620</name>
</gene>
<evidence type="ECO:0000256" key="1">
    <source>
        <dbReference type="SAM" id="MobiDB-lite"/>
    </source>
</evidence>
<keyword evidence="3" id="KW-1185">Reference proteome</keyword>
<sequence>MVKLVAFISRGRVWFCGGNPQRLPGLLIQGRRGPIHGGLTAASMLRTSLDKQPGHPPLVDRGQTSALKNQNKIKRLIYFKNQSGLAVNNLEIGTIVSHRCGVALRRASAPRDGGRRAYMDVLAAVRMRAAPYRGRTQPQYPSKRLAQYQRKRMAQKQTNDKEPRT</sequence>
<comment type="caution">
    <text evidence="2">The sequence shown here is derived from an EMBL/GenBank/DDBJ whole genome shotgun (WGS) entry which is preliminary data.</text>
</comment>
<reference evidence="2" key="1">
    <citation type="journal article" date="2014" name="Int. J. Syst. Evol. Microbiol.">
        <title>Complete genome sequence of Corynebacterium casei LMG S-19264T (=DSM 44701T), isolated from a smear-ripened cheese.</title>
        <authorList>
            <consortium name="US DOE Joint Genome Institute (JGI-PGF)"/>
            <person name="Walter F."/>
            <person name="Albersmeier A."/>
            <person name="Kalinowski J."/>
            <person name="Ruckert C."/>
        </authorList>
    </citation>
    <scope>NUCLEOTIDE SEQUENCE</scope>
    <source>
        <strain evidence="2">KCTC 22169</strain>
    </source>
</reference>
<dbReference type="EMBL" id="BMXR01000001">
    <property type="protein sequence ID" value="GGX39009.1"/>
    <property type="molecule type" value="Genomic_DNA"/>
</dbReference>